<keyword evidence="10" id="KW-1185">Reference proteome</keyword>
<feature type="transmembrane region" description="Helical" evidence="8">
    <location>
        <begin position="6"/>
        <end position="25"/>
    </location>
</feature>
<evidence type="ECO:0000313" key="10">
    <source>
        <dbReference type="Proteomes" id="UP000572212"/>
    </source>
</evidence>
<dbReference type="Pfam" id="PF03547">
    <property type="entry name" value="Mem_trans"/>
    <property type="match status" value="1"/>
</dbReference>
<keyword evidence="3" id="KW-0813">Transport</keyword>
<evidence type="ECO:0000256" key="8">
    <source>
        <dbReference type="SAM" id="Phobius"/>
    </source>
</evidence>
<evidence type="ECO:0000256" key="3">
    <source>
        <dbReference type="ARBA" id="ARBA00022448"/>
    </source>
</evidence>
<dbReference type="PANTHER" id="PTHR36838:SF1">
    <property type="entry name" value="SLR1864 PROTEIN"/>
    <property type="match status" value="1"/>
</dbReference>
<keyword evidence="7 8" id="KW-0472">Membrane</keyword>
<feature type="transmembrane region" description="Helical" evidence="8">
    <location>
        <begin position="285"/>
        <end position="306"/>
    </location>
</feature>
<dbReference type="EMBL" id="JACHON010000002">
    <property type="protein sequence ID" value="MBB6512148.1"/>
    <property type="molecule type" value="Genomic_DNA"/>
</dbReference>
<dbReference type="Proteomes" id="UP000572212">
    <property type="component" value="Unassembled WGS sequence"/>
</dbReference>
<dbReference type="PANTHER" id="PTHR36838">
    <property type="entry name" value="AUXIN EFFLUX CARRIER FAMILY PROTEIN"/>
    <property type="match status" value="1"/>
</dbReference>
<dbReference type="GO" id="GO:0055085">
    <property type="term" value="P:transmembrane transport"/>
    <property type="evidence" value="ECO:0007669"/>
    <property type="project" value="InterPro"/>
</dbReference>
<evidence type="ECO:0000256" key="4">
    <source>
        <dbReference type="ARBA" id="ARBA00022475"/>
    </source>
</evidence>
<proteinExistence type="inferred from homology"/>
<dbReference type="AlphaFoldDB" id="A0A841RNB0"/>
<sequence>MAEFLLIFTNIILPIFILLFIGFVIQMRFQLDLGTLAKINIYFIVPGFIFVRLYESDFGLDLFLKVLLFFILLVFLLYCLAFITAKLMGIKGSKRTTFSNSVMFFNSGNYGVPVNDLVFRSDPFAMSIQVIMLTLQNIFLFSYGIFSLRAHQDGKLKAALGYFKMPVLYAMLAGVLLNYWNVPIPSQIWIPANYIANSMIAIALFTLGAQVAKLKFKKGLYSVYASIVLRLLGGPLLALLIIVTFNIEGVLAKALFIASSMPTSVNSAVIAEEYKSHPDLAAQTVLFSTVASMATVTAVIYVANLIF</sequence>
<accession>A0A841RNB0</accession>
<feature type="transmembrane region" description="Helical" evidence="8">
    <location>
        <begin position="124"/>
        <end position="146"/>
    </location>
</feature>
<evidence type="ECO:0000313" key="9">
    <source>
        <dbReference type="EMBL" id="MBB6512148.1"/>
    </source>
</evidence>
<gene>
    <name evidence="9" type="ORF">GGQ92_000929</name>
</gene>
<feature type="transmembrane region" description="Helical" evidence="8">
    <location>
        <begin position="188"/>
        <end position="209"/>
    </location>
</feature>
<keyword evidence="6 8" id="KW-1133">Transmembrane helix</keyword>
<evidence type="ECO:0000256" key="2">
    <source>
        <dbReference type="ARBA" id="ARBA00010145"/>
    </source>
</evidence>
<evidence type="ECO:0000256" key="6">
    <source>
        <dbReference type="ARBA" id="ARBA00022989"/>
    </source>
</evidence>
<comment type="similarity">
    <text evidence="2">Belongs to the auxin efflux carrier (TC 2.A.69) family.</text>
</comment>
<name>A0A841RNB0_9BACI</name>
<dbReference type="Gene3D" id="1.20.1530.20">
    <property type="match status" value="1"/>
</dbReference>
<keyword evidence="5 8" id="KW-0812">Transmembrane</keyword>
<dbReference type="InterPro" id="IPR004776">
    <property type="entry name" value="Mem_transp_PIN-like"/>
</dbReference>
<evidence type="ECO:0000256" key="7">
    <source>
        <dbReference type="ARBA" id="ARBA00023136"/>
    </source>
</evidence>
<feature type="transmembrane region" description="Helical" evidence="8">
    <location>
        <begin position="66"/>
        <end position="85"/>
    </location>
</feature>
<protein>
    <recommendedName>
        <fullName evidence="11">AEC family transporter</fullName>
    </recommendedName>
</protein>
<feature type="transmembrane region" description="Helical" evidence="8">
    <location>
        <begin position="221"/>
        <end position="245"/>
    </location>
</feature>
<comment type="caution">
    <text evidence="9">The sequence shown here is derived from an EMBL/GenBank/DDBJ whole genome shotgun (WGS) entry which is preliminary data.</text>
</comment>
<dbReference type="RefSeq" id="WP_184245088.1">
    <property type="nucleotide sequence ID" value="NZ_BAAACU010000002.1"/>
</dbReference>
<comment type="subcellular location">
    <subcellularLocation>
        <location evidence="1">Cell membrane</location>
        <topology evidence="1">Multi-pass membrane protein</topology>
    </subcellularLocation>
</comment>
<feature type="transmembrane region" description="Helical" evidence="8">
    <location>
        <begin position="158"/>
        <end position="182"/>
    </location>
</feature>
<evidence type="ECO:0000256" key="5">
    <source>
        <dbReference type="ARBA" id="ARBA00022692"/>
    </source>
</evidence>
<feature type="transmembrane region" description="Helical" evidence="8">
    <location>
        <begin position="37"/>
        <end position="54"/>
    </location>
</feature>
<dbReference type="InterPro" id="IPR038770">
    <property type="entry name" value="Na+/solute_symporter_sf"/>
</dbReference>
<dbReference type="GO" id="GO:0005886">
    <property type="term" value="C:plasma membrane"/>
    <property type="evidence" value="ECO:0007669"/>
    <property type="project" value="UniProtKB-SubCell"/>
</dbReference>
<evidence type="ECO:0008006" key="11">
    <source>
        <dbReference type="Google" id="ProtNLM"/>
    </source>
</evidence>
<organism evidence="9 10">
    <name type="scientific">Gracilibacillus halotolerans</name>
    <dbReference type="NCBI Taxonomy" id="74386"/>
    <lineage>
        <taxon>Bacteria</taxon>
        <taxon>Bacillati</taxon>
        <taxon>Bacillota</taxon>
        <taxon>Bacilli</taxon>
        <taxon>Bacillales</taxon>
        <taxon>Bacillaceae</taxon>
        <taxon>Gracilibacillus</taxon>
    </lineage>
</organism>
<evidence type="ECO:0000256" key="1">
    <source>
        <dbReference type="ARBA" id="ARBA00004651"/>
    </source>
</evidence>
<keyword evidence="4" id="KW-1003">Cell membrane</keyword>
<reference evidence="9 10" key="1">
    <citation type="submission" date="2020-08" db="EMBL/GenBank/DDBJ databases">
        <title>Genomic Encyclopedia of Type Strains, Phase IV (KMG-IV): sequencing the most valuable type-strain genomes for metagenomic binning, comparative biology and taxonomic classification.</title>
        <authorList>
            <person name="Goeker M."/>
        </authorList>
    </citation>
    <scope>NUCLEOTIDE SEQUENCE [LARGE SCALE GENOMIC DNA]</scope>
    <source>
        <strain evidence="9 10">DSM 11805</strain>
    </source>
</reference>